<keyword evidence="3" id="KW-0067">ATP-binding</keyword>
<dbReference type="GO" id="GO:0004386">
    <property type="term" value="F:helicase activity"/>
    <property type="evidence" value="ECO:0007669"/>
    <property type="project" value="UniProtKB-KW"/>
</dbReference>
<sequence>MGRKKLEKVWGNALVFLASLFHSFLAGTSKGWGQEESSAFGTGRKQNLVLIFIYTFMEEDILGQIKSENAKKQVRGSGGKFVSKVDPTKLPPISVTTNNPTSVSTTNPPDLVSLKITNPLVYIKYWWKRIMANEGLDMRIKVKPLTIFGVALILFSLAFGLGGVVLPTFFPWMKFNDGTTATASPTSQPQILKDTALKGTLTKTNTNPVKFYLITTSTEAVTLEIPVGFNLISLVGKRILAVGSYDSKNKVLEVEDIQDLEVLSTTPVPIPTVTPTPKPTETANPTITPTSTPILEPTIIPTPQSTESLEIN</sequence>
<evidence type="ECO:0000313" key="4">
    <source>
        <dbReference type="Proteomes" id="UP000034778"/>
    </source>
</evidence>
<reference evidence="3 4" key="1">
    <citation type="journal article" date="2015" name="Nature">
        <title>rRNA introns, odd ribosomes, and small enigmatic genomes across a large radiation of phyla.</title>
        <authorList>
            <person name="Brown C.T."/>
            <person name="Hug L.A."/>
            <person name="Thomas B.C."/>
            <person name="Sharon I."/>
            <person name="Castelle C.J."/>
            <person name="Singh A."/>
            <person name="Wilkins M.J."/>
            <person name="Williams K.H."/>
            <person name="Banfield J.F."/>
        </authorList>
    </citation>
    <scope>NUCLEOTIDE SEQUENCE [LARGE SCALE GENOMIC DNA]</scope>
</reference>
<comment type="caution">
    <text evidence="3">The sequence shown here is derived from an EMBL/GenBank/DDBJ whole genome shotgun (WGS) entry which is preliminary data.</text>
</comment>
<feature type="region of interest" description="Disordered" evidence="1">
    <location>
        <begin position="268"/>
        <end position="312"/>
    </location>
</feature>
<keyword evidence="2" id="KW-1133">Transmembrane helix</keyword>
<evidence type="ECO:0000256" key="1">
    <source>
        <dbReference type="SAM" id="MobiDB-lite"/>
    </source>
</evidence>
<dbReference type="Proteomes" id="UP000034778">
    <property type="component" value="Unassembled WGS sequence"/>
</dbReference>
<feature type="transmembrane region" description="Helical" evidence="2">
    <location>
        <begin position="145"/>
        <end position="166"/>
    </location>
</feature>
<gene>
    <name evidence="3" type="ORF">UR35_C0010G0007</name>
</gene>
<evidence type="ECO:0000256" key="2">
    <source>
        <dbReference type="SAM" id="Phobius"/>
    </source>
</evidence>
<feature type="compositionally biased region" description="Pro residues" evidence="1">
    <location>
        <begin position="268"/>
        <end position="278"/>
    </location>
</feature>
<feature type="compositionally biased region" description="Low complexity" evidence="1">
    <location>
        <begin position="279"/>
        <end position="303"/>
    </location>
</feature>
<dbReference type="EMBL" id="LBOW01000010">
    <property type="protein sequence ID" value="KKP44215.1"/>
    <property type="molecule type" value="Genomic_DNA"/>
</dbReference>
<protein>
    <submittedName>
        <fullName evidence="3">Nucleic acid binding OB-fold tRNA/helicase-type</fullName>
    </submittedName>
</protein>
<evidence type="ECO:0000313" key="3">
    <source>
        <dbReference type="EMBL" id="KKP44215.1"/>
    </source>
</evidence>
<keyword evidence="3" id="KW-0378">Hydrolase</keyword>
<name>A0A0G0BZ86_9BACT</name>
<keyword evidence="2" id="KW-0472">Membrane</keyword>
<keyword evidence="3" id="KW-0547">Nucleotide-binding</keyword>
<dbReference type="AlphaFoldDB" id="A0A0G0BZ86"/>
<keyword evidence="3" id="KW-0347">Helicase</keyword>
<organism evidence="3 4">
    <name type="scientific">Candidatus Woesebacteria bacterium GW2011_GWB1_33_22</name>
    <dbReference type="NCBI Taxonomy" id="1618566"/>
    <lineage>
        <taxon>Bacteria</taxon>
        <taxon>Candidatus Woeseibacteriota</taxon>
    </lineage>
</organism>
<keyword evidence="2" id="KW-0812">Transmembrane</keyword>
<proteinExistence type="predicted"/>
<accession>A0A0G0BZ86</accession>